<name>A0ABQ8T8I9_PERAM</name>
<gene>
    <name evidence="2" type="ORF">ANN_12143</name>
</gene>
<dbReference type="EMBL" id="JAJSOF020000015">
    <property type="protein sequence ID" value="KAJ4442276.1"/>
    <property type="molecule type" value="Genomic_DNA"/>
</dbReference>
<dbReference type="InterPro" id="IPR008906">
    <property type="entry name" value="HATC_C_dom"/>
</dbReference>
<accession>A0ABQ8T8I9</accession>
<feature type="domain" description="HAT C-terminal dimerisation" evidence="1">
    <location>
        <begin position="1"/>
        <end position="41"/>
    </location>
</feature>
<evidence type="ECO:0000313" key="2">
    <source>
        <dbReference type="EMBL" id="KAJ4442276.1"/>
    </source>
</evidence>
<comment type="caution">
    <text evidence="2">The sequence shown here is derived from an EMBL/GenBank/DDBJ whole genome shotgun (WGS) entry which is preliminary data.</text>
</comment>
<dbReference type="Pfam" id="PF05699">
    <property type="entry name" value="Dimer_Tnp_hAT"/>
    <property type="match status" value="1"/>
</dbReference>
<keyword evidence="3" id="KW-1185">Reference proteome</keyword>
<evidence type="ECO:0000313" key="3">
    <source>
        <dbReference type="Proteomes" id="UP001148838"/>
    </source>
</evidence>
<dbReference type="Proteomes" id="UP001148838">
    <property type="component" value="Unassembled WGS sequence"/>
</dbReference>
<proteinExistence type="predicted"/>
<reference evidence="2 3" key="1">
    <citation type="journal article" date="2022" name="Allergy">
        <title>Genome assembly and annotation of Periplaneta americana reveal a comprehensive cockroach allergen profile.</title>
        <authorList>
            <person name="Wang L."/>
            <person name="Xiong Q."/>
            <person name="Saelim N."/>
            <person name="Wang L."/>
            <person name="Nong W."/>
            <person name="Wan A.T."/>
            <person name="Shi M."/>
            <person name="Liu X."/>
            <person name="Cao Q."/>
            <person name="Hui J.H.L."/>
            <person name="Sookrung N."/>
            <person name="Leung T.F."/>
            <person name="Tungtrongchitr A."/>
            <person name="Tsui S.K.W."/>
        </authorList>
    </citation>
    <scope>NUCLEOTIDE SEQUENCE [LARGE SCALE GENOMIC DNA]</scope>
    <source>
        <strain evidence="2">PWHHKU_190912</strain>
    </source>
</reference>
<protein>
    <recommendedName>
        <fullName evidence="1">HAT C-terminal dimerisation domain-containing protein</fullName>
    </recommendedName>
</protein>
<sequence>MSTASAERSFWALKRIKSYCRNTMCQDRLSCLALIAMEKELLMQLEKDPKWRDRVMERFATAKQRRAEFFYQ</sequence>
<dbReference type="PANTHER" id="PTHR45749:SF21">
    <property type="entry name" value="DUF4371 DOMAIN-CONTAINING PROTEIN"/>
    <property type="match status" value="1"/>
</dbReference>
<evidence type="ECO:0000259" key="1">
    <source>
        <dbReference type="Pfam" id="PF05699"/>
    </source>
</evidence>
<dbReference type="PANTHER" id="PTHR45749">
    <property type="match status" value="1"/>
</dbReference>
<organism evidence="2 3">
    <name type="scientific">Periplaneta americana</name>
    <name type="common">American cockroach</name>
    <name type="synonym">Blatta americana</name>
    <dbReference type="NCBI Taxonomy" id="6978"/>
    <lineage>
        <taxon>Eukaryota</taxon>
        <taxon>Metazoa</taxon>
        <taxon>Ecdysozoa</taxon>
        <taxon>Arthropoda</taxon>
        <taxon>Hexapoda</taxon>
        <taxon>Insecta</taxon>
        <taxon>Pterygota</taxon>
        <taxon>Neoptera</taxon>
        <taxon>Polyneoptera</taxon>
        <taxon>Dictyoptera</taxon>
        <taxon>Blattodea</taxon>
        <taxon>Blattoidea</taxon>
        <taxon>Blattidae</taxon>
        <taxon>Blattinae</taxon>
        <taxon>Periplaneta</taxon>
    </lineage>
</organism>